<accession>A0AAU8A9S4</accession>
<evidence type="ECO:0000256" key="1">
    <source>
        <dbReference type="ARBA" id="ARBA00012417"/>
    </source>
</evidence>
<gene>
    <name evidence="11" type="primary">holA</name>
    <name evidence="11" type="ORF">PUP29_01250</name>
</gene>
<dbReference type="GO" id="GO:0003887">
    <property type="term" value="F:DNA-directed DNA polymerase activity"/>
    <property type="evidence" value="ECO:0007669"/>
    <property type="project" value="UniProtKB-KW"/>
</dbReference>
<feature type="domain" description="DNA polymerase III delta N-terminal" evidence="9">
    <location>
        <begin position="20"/>
        <end position="135"/>
    </location>
</feature>
<dbReference type="AlphaFoldDB" id="A0AAU8A9S4"/>
<evidence type="ECO:0000256" key="6">
    <source>
        <dbReference type="ARBA" id="ARBA00022932"/>
    </source>
</evidence>
<name>A0AAU8A9S4_9FIRM</name>
<dbReference type="Pfam" id="PF06144">
    <property type="entry name" value="DNA_pol3_delta"/>
    <property type="match status" value="1"/>
</dbReference>
<dbReference type="RefSeq" id="WP_353423607.1">
    <property type="nucleotide sequence ID" value="NZ_CP117826.1"/>
</dbReference>
<dbReference type="InterPro" id="IPR027417">
    <property type="entry name" value="P-loop_NTPase"/>
</dbReference>
<feature type="domain" description="DNA polymerase III delta subunit-like C-terminal" evidence="10">
    <location>
        <begin position="208"/>
        <end position="328"/>
    </location>
</feature>
<dbReference type="InterPro" id="IPR008921">
    <property type="entry name" value="DNA_pol3_clamp-load_cplx_C"/>
</dbReference>
<dbReference type="Pfam" id="PF21694">
    <property type="entry name" value="DNA_pol3_delta_C"/>
    <property type="match status" value="1"/>
</dbReference>
<protein>
    <recommendedName>
        <fullName evidence="2">DNA polymerase III subunit delta</fullName>
        <ecNumber evidence="1">2.7.7.7</ecNumber>
    </recommendedName>
</protein>
<keyword evidence="4 11" id="KW-0548">Nucleotidyltransferase</keyword>
<reference evidence="11" key="1">
    <citation type="submission" date="2023-02" db="EMBL/GenBank/DDBJ databases">
        <title>Gut commensal Christensenella minuta modulates host metabolism via a new class of secondary bile acids.</title>
        <authorList>
            <person name="Liu C."/>
        </authorList>
    </citation>
    <scope>NUCLEOTIDE SEQUENCE</scope>
    <source>
        <strain evidence="11">CA70</strain>
    </source>
</reference>
<dbReference type="EC" id="2.7.7.7" evidence="1"/>
<dbReference type="Gene3D" id="1.20.272.10">
    <property type="match status" value="1"/>
</dbReference>
<evidence type="ECO:0000313" key="11">
    <source>
        <dbReference type="EMBL" id="XCC62584.1"/>
    </source>
</evidence>
<dbReference type="GO" id="GO:0006261">
    <property type="term" value="P:DNA-templated DNA replication"/>
    <property type="evidence" value="ECO:0007669"/>
    <property type="project" value="TreeGrafter"/>
</dbReference>
<sequence length="338" mass="37350">MKIQDALKKIKEGTVPNFMIFSGEDGALREQGFHAVLSALAVELPELNLSVFEERPDPVAVVRSFETLPFMGKRRVVVVKNTDILSSAASGEWSASFEKANFPEQNVLIIVQQGNVDKRKAFVKYVSKNGFLLECSALKDAELTAYIIKAAKQKGLIISAKNAQTIAELSDGDMGTAQNELEKLACVCRGSIAAEDIEKYAVKSMQYNVYKIHDLMTAGRAKESYALVGRLLAEDSNPIGFLTLLSNNFRQMLVARACRDARFPEQKILTHVMKATGAWEFAAKRALAQSKQFTAAQLRRALEKLAQMDFDAKQGVIQLKTDLYALLVDIYMGANKKG</sequence>
<evidence type="ECO:0000259" key="9">
    <source>
        <dbReference type="Pfam" id="PF06144"/>
    </source>
</evidence>
<keyword evidence="3 11" id="KW-0808">Transferase</keyword>
<keyword evidence="6" id="KW-0239">DNA-directed DNA polymerase</keyword>
<dbReference type="InterPro" id="IPR048466">
    <property type="entry name" value="DNA_pol3_delta-like_C"/>
</dbReference>
<dbReference type="InterPro" id="IPR005790">
    <property type="entry name" value="DNA_polIII_delta"/>
</dbReference>
<dbReference type="InterPro" id="IPR010372">
    <property type="entry name" value="DNA_pol3_delta_N"/>
</dbReference>
<organism evidence="11">
    <name type="scientific">Christensenella massiliensis</name>
    <dbReference type="NCBI Taxonomy" id="1805714"/>
    <lineage>
        <taxon>Bacteria</taxon>
        <taxon>Bacillati</taxon>
        <taxon>Bacillota</taxon>
        <taxon>Clostridia</taxon>
        <taxon>Christensenellales</taxon>
        <taxon>Christensenellaceae</taxon>
        <taxon>Christensenella</taxon>
    </lineage>
</organism>
<comment type="catalytic activity">
    <reaction evidence="8">
        <text>DNA(n) + a 2'-deoxyribonucleoside 5'-triphosphate = DNA(n+1) + diphosphate</text>
        <dbReference type="Rhea" id="RHEA:22508"/>
        <dbReference type="Rhea" id="RHEA-COMP:17339"/>
        <dbReference type="Rhea" id="RHEA-COMP:17340"/>
        <dbReference type="ChEBI" id="CHEBI:33019"/>
        <dbReference type="ChEBI" id="CHEBI:61560"/>
        <dbReference type="ChEBI" id="CHEBI:173112"/>
        <dbReference type="EC" id="2.7.7.7"/>
    </reaction>
</comment>
<proteinExistence type="inferred from homology"/>
<dbReference type="SUPFAM" id="SSF48019">
    <property type="entry name" value="post-AAA+ oligomerization domain-like"/>
    <property type="match status" value="1"/>
</dbReference>
<dbReference type="EMBL" id="CP117826">
    <property type="protein sequence ID" value="XCC62584.1"/>
    <property type="molecule type" value="Genomic_DNA"/>
</dbReference>
<evidence type="ECO:0000256" key="3">
    <source>
        <dbReference type="ARBA" id="ARBA00022679"/>
    </source>
</evidence>
<dbReference type="Gene3D" id="1.10.8.60">
    <property type="match status" value="1"/>
</dbReference>
<dbReference type="NCBIfam" id="TIGR01128">
    <property type="entry name" value="holA"/>
    <property type="match status" value="1"/>
</dbReference>
<dbReference type="Gene3D" id="3.40.50.300">
    <property type="entry name" value="P-loop containing nucleotide triphosphate hydrolases"/>
    <property type="match status" value="1"/>
</dbReference>
<evidence type="ECO:0000256" key="4">
    <source>
        <dbReference type="ARBA" id="ARBA00022695"/>
    </source>
</evidence>
<dbReference type="SUPFAM" id="SSF52540">
    <property type="entry name" value="P-loop containing nucleoside triphosphate hydrolases"/>
    <property type="match status" value="1"/>
</dbReference>
<comment type="similarity">
    <text evidence="7">Belongs to the DNA polymerase HolA subunit family.</text>
</comment>
<dbReference type="PANTHER" id="PTHR34388:SF1">
    <property type="entry name" value="DNA POLYMERASE III SUBUNIT DELTA"/>
    <property type="match status" value="1"/>
</dbReference>
<evidence type="ECO:0000256" key="8">
    <source>
        <dbReference type="ARBA" id="ARBA00049244"/>
    </source>
</evidence>
<evidence type="ECO:0000256" key="5">
    <source>
        <dbReference type="ARBA" id="ARBA00022705"/>
    </source>
</evidence>
<evidence type="ECO:0000256" key="2">
    <source>
        <dbReference type="ARBA" id="ARBA00017703"/>
    </source>
</evidence>
<dbReference type="GO" id="GO:0009360">
    <property type="term" value="C:DNA polymerase III complex"/>
    <property type="evidence" value="ECO:0007669"/>
    <property type="project" value="InterPro"/>
</dbReference>
<dbReference type="PANTHER" id="PTHR34388">
    <property type="entry name" value="DNA POLYMERASE III SUBUNIT DELTA"/>
    <property type="match status" value="1"/>
</dbReference>
<evidence type="ECO:0000259" key="10">
    <source>
        <dbReference type="Pfam" id="PF21694"/>
    </source>
</evidence>
<keyword evidence="5" id="KW-0235">DNA replication</keyword>
<dbReference type="GO" id="GO:0003677">
    <property type="term" value="F:DNA binding"/>
    <property type="evidence" value="ECO:0007669"/>
    <property type="project" value="InterPro"/>
</dbReference>
<evidence type="ECO:0000256" key="7">
    <source>
        <dbReference type="ARBA" id="ARBA00034754"/>
    </source>
</evidence>